<dbReference type="PANTHER" id="PTHR42760:SF37">
    <property type="entry name" value="CLAVALDEHYDE DEHYDROGENASE"/>
    <property type="match status" value="1"/>
</dbReference>
<dbReference type="PRINTS" id="PR00080">
    <property type="entry name" value="SDRFAMILY"/>
</dbReference>
<dbReference type="Pfam" id="PF00106">
    <property type="entry name" value="adh_short"/>
    <property type="match status" value="1"/>
</dbReference>
<reference evidence="4" key="1">
    <citation type="journal article" date="2020" name="Stud. Mycol.">
        <title>101 Dothideomycetes genomes: a test case for predicting lifestyles and emergence of pathogens.</title>
        <authorList>
            <person name="Haridas S."/>
            <person name="Albert R."/>
            <person name="Binder M."/>
            <person name="Bloem J."/>
            <person name="Labutti K."/>
            <person name="Salamov A."/>
            <person name="Andreopoulos B."/>
            <person name="Baker S."/>
            <person name="Barry K."/>
            <person name="Bills G."/>
            <person name="Bluhm B."/>
            <person name="Cannon C."/>
            <person name="Castanera R."/>
            <person name="Culley D."/>
            <person name="Daum C."/>
            <person name="Ezra D."/>
            <person name="Gonzalez J."/>
            <person name="Henrissat B."/>
            <person name="Kuo A."/>
            <person name="Liang C."/>
            <person name="Lipzen A."/>
            <person name="Lutzoni F."/>
            <person name="Magnuson J."/>
            <person name="Mondo S."/>
            <person name="Nolan M."/>
            <person name="Ohm R."/>
            <person name="Pangilinan J."/>
            <person name="Park H.-J."/>
            <person name="Ramirez L."/>
            <person name="Alfaro M."/>
            <person name="Sun H."/>
            <person name="Tritt A."/>
            <person name="Yoshinaga Y."/>
            <person name="Zwiers L.-H."/>
            <person name="Turgeon B."/>
            <person name="Goodwin S."/>
            <person name="Spatafora J."/>
            <person name="Crous P."/>
            <person name="Grigoriev I."/>
        </authorList>
    </citation>
    <scope>NUCLEOTIDE SEQUENCE</scope>
    <source>
        <strain evidence="4">CBS 675.92</strain>
    </source>
</reference>
<proteinExistence type="inferred from homology"/>
<organism evidence="4 5">
    <name type="scientific">Byssothecium circinans</name>
    <dbReference type="NCBI Taxonomy" id="147558"/>
    <lineage>
        <taxon>Eukaryota</taxon>
        <taxon>Fungi</taxon>
        <taxon>Dikarya</taxon>
        <taxon>Ascomycota</taxon>
        <taxon>Pezizomycotina</taxon>
        <taxon>Dothideomycetes</taxon>
        <taxon>Pleosporomycetidae</taxon>
        <taxon>Pleosporales</taxon>
        <taxon>Massarineae</taxon>
        <taxon>Massarinaceae</taxon>
        <taxon>Byssothecium</taxon>
    </lineage>
</organism>
<gene>
    <name evidence="4" type="ORF">CC80DRAFT_519764</name>
</gene>
<dbReference type="Gene3D" id="3.40.50.720">
    <property type="entry name" value="NAD(P)-binding Rossmann-like Domain"/>
    <property type="match status" value="1"/>
</dbReference>
<dbReference type="AlphaFoldDB" id="A0A6A5TES7"/>
<dbReference type="CDD" id="cd05233">
    <property type="entry name" value="SDR_c"/>
    <property type="match status" value="1"/>
</dbReference>
<dbReference type="InterPro" id="IPR002347">
    <property type="entry name" value="SDR_fam"/>
</dbReference>
<protein>
    <submittedName>
        <fullName evidence="4">Putative oxidoreductase ucpA</fullName>
    </submittedName>
</protein>
<dbReference type="PANTHER" id="PTHR42760">
    <property type="entry name" value="SHORT-CHAIN DEHYDROGENASES/REDUCTASES FAMILY MEMBER"/>
    <property type="match status" value="1"/>
</dbReference>
<dbReference type="PRINTS" id="PR00081">
    <property type="entry name" value="GDHRDH"/>
</dbReference>
<evidence type="ECO:0000313" key="5">
    <source>
        <dbReference type="Proteomes" id="UP000800035"/>
    </source>
</evidence>
<name>A0A6A5TES7_9PLEO</name>
<dbReference type="InterPro" id="IPR036291">
    <property type="entry name" value="NAD(P)-bd_dom_sf"/>
</dbReference>
<keyword evidence="2" id="KW-0560">Oxidoreductase</keyword>
<dbReference type="GO" id="GO:0016616">
    <property type="term" value="F:oxidoreductase activity, acting on the CH-OH group of donors, NAD or NADP as acceptor"/>
    <property type="evidence" value="ECO:0007669"/>
    <property type="project" value="TreeGrafter"/>
</dbReference>
<keyword evidence="5" id="KW-1185">Reference proteome</keyword>
<evidence type="ECO:0000256" key="3">
    <source>
        <dbReference type="RuleBase" id="RU000363"/>
    </source>
</evidence>
<evidence type="ECO:0000256" key="1">
    <source>
        <dbReference type="ARBA" id="ARBA00006484"/>
    </source>
</evidence>
<evidence type="ECO:0000313" key="4">
    <source>
        <dbReference type="EMBL" id="KAF1950828.1"/>
    </source>
</evidence>
<dbReference type="SUPFAM" id="SSF51735">
    <property type="entry name" value="NAD(P)-binding Rossmann-fold domains"/>
    <property type="match status" value="1"/>
</dbReference>
<comment type="similarity">
    <text evidence="1 3">Belongs to the short-chain dehydrogenases/reductases (SDR) family.</text>
</comment>
<evidence type="ECO:0000256" key="2">
    <source>
        <dbReference type="ARBA" id="ARBA00023002"/>
    </source>
</evidence>
<accession>A0A6A5TES7</accession>
<dbReference type="OrthoDB" id="1933717at2759"/>
<dbReference type="EMBL" id="ML977022">
    <property type="protein sequence ID" value="KAF1950828.1"/>
    <property type="molecule type" value="Genomic_DNA"/>
</dbReference>
<sequence length="268" mass="28972">MDQGETVEITLITGAGRGIGHAIALQYAQARSAGIIIVARSGDRLDEVESAIKNISGGTKALKSTTDVTSIDAVTQLAKKVETEFGRLDVPINNAGSAQLWAKLHETDPLSWWNTFEVNVKAPYLLLRSLLPLLASTAEKYNTTSTVINTSSLAANMVAPGASAYSTRKTALDMLTEFVMQEYGDRGVVCVSVQPGAVPTVFSLAEPAVRHLLTDTPELCGGWCVWMTSQPRQWLSGRAVSATWDVGRLEELREDIVNGDKLKKRLVI</sequence>
<dbReference type="Proteomes" id="UP000800035">
    <property type="component" value="Unassembled WGS sequence"/>
</dbReference>